<name>A0A235FDX4_9BACL</name>
<gene>
    <name evidence="2" type="ORF">CGZ90_05855</name>
</gene>
<protein>
    <submittedName>
        <fullName evidence="2">Uncharacterized protein</fullName>
    </submittedName>
</protein>
<reference evidence="2 3" key="1">
    <citation type="submission" date="2017-07" db="EMBL/GenBank/DDBJ databases">
        <title>Fictibacillus sp. nov. GDSW-R2A3 Genome sequencing and assembly.</title>
        <authorList>
            <person name="Mayilraj S."/>
        </authorList>
    </citation>
    <scope>NUCLEOTIDE SEQUENCE [LARGE SCALE GENOMIC DNA]</scope>
    <source>
        <strain evidence="2 3">GDSW-R2A3</strain>
    </source>
</reference>
<accession>A0A235FDX4</accession>
<dbReference type="OrthoDB" id="9982867at2"/>
<dbReference type="AlphaFoldDB" id="A0A235FDX4"/>
<evidence type="ECO:0000313" key="2">
    <source>
        <dbReference type="EMBL" id="OYD59412.1"/>
    </source>
</evidence>
<organism evidence="2 3">
    <name type="scientific">Fictibacillus aquaticus</name>
    <dbReference type="NCBI Taxonomy" id="2021314"/>
    <lineage>
        <taxon>Bacteria</taxon>
        <taxon>Bacillati</taxon>
        <taxon>Bacillota</taxon>
        <taxon>Bacilli</taxon>
        <taxon>Bacillales</taxon>
        <taxon>Fictibacillaceae</taxon>
        <taxon>Fictibacillus</taxon>
    </lineage>
</organism>
<evidence type="ECO:0000313" key="3">
    <source>
        <dbReference type="Proteomes" id="UP000215059"/>
    </source>
</evidence>
<comment type="caution">
    <text evidence="2">The sequence shown here is derived from an EMBL/GenBank/DDBJ whole genome shotgun (WGS) entry which is preliminary data.</text>
</comment>
<dbReference type="RefSeq" id="WP_094251373.1">
    <property type="nucleotide sequence ID" value="NZ_JBHLXL010000001.1"/>
</dbReference>
<evidence type="ECO:0000256" key="1">
    <source>
        <dbReference type="SAM" id="Phobius"/>
    </source>
</evidence>
<keyword evidence="3" id="KW-1185">Reference proteome</keyword>
<keyword evidence="1" id="KW-1133">Transmembrane helix</keyword>
<feature type="transmembrane region" description="Helical" evidence="1">
    <location>
        <begin position="7"/>
        <end position="28"/>
    </location>
</feature>
<dbReference type="EMBL" id="NOII01000001">
    <property type="protein sequence ID" value="OYD59412.1"/>
    <property type="molecule type" value="Genomic_DNA"/>
</dbReference>
<dbReference type="Proteomes" id="UP000215059">
    <property type="component" value="Unassembled WGS sequence"/>
</dbReference>
<keyword evidence="1" id="KW-0812">Transmembrane</keyword>
<proteinExistence type="predicted"/>
<keyword evidence="1" id="KW-0472">Membrane</keyword>
<feature type="transmembrane region" description="Helical" evidence="1">
    <location>
        <begin position="40"/>
        <end position="67"/>
    </location>
</feature>
<sequence length="73" mass="8023">MASFKKIAYGIWTIVIGIIFKFVMASLYDNGSDGLVNAGVVYNGIMFLTMAIIFLCGTMFVCTLMIVEAIKNK</sequence>